<name>A0A812M8G4_9DINO</name>
<dbReference type="InterPro" id="IPR058526">
    <property type="entry name" value="DUF8213"/>
</dbReference>
<evidence type="ECO:0000313" key="3">
    <source>
        <dbReference type="EMBL" id="CAE7260950.1"/>
    </source>
</evidence>
<reference evidence="3" key="1">
    <citation type="submission" date="2021-02" db="EMBL/GenBank/DDBJ databases">
        <authorList>
            <person name="Dougan E. K."/>
            <person name="Rhodes N."/>
            <person name="Thang M."/>
            <person name="Chan C."/>
        </authorList>
    </citation>
    <scope>NUCLEOTIDE SEQUENCE</scope>
</reference>
<protein>
    <submittedName>
        <fullName evidence="3">Catsper1 protein</fullName>
    </submittedName>
</protein>
<feature type="chain" id="PRO_5032631988" evidence="1">
    <location>
        <begin position="20"/>
        <end position="194"/>
    </location>
</feature>
<dbReference type="AlphaFoldDB" id="A0A812M8G4"/>
<proteinExistence type="predicted"/>
<dbReference type="OrthoDB" id="3660917at2759"/>
<sequence length="194" mass="20912">MRLLPLLTTVAAGWHSVSASDRPCTALIRSNCTEGRFLPCGSSKVEHPHGGIVPARDVTTCRVRAGRVRAGQALVVQFTSGPPEQRGECIEILVELGECWGQDSDGDSYDCLGRCGIGCQEGPGLCSNWSRNCLKHDICSYYHNSRGGAVDPHCGWAFQKAEQDFLEPCLTDAACTVPRFNTKAEVCKAKVVGV</sequence>
<comment type="caution">
    <text evidence="3">The sequence shown here is derived from an EMBL/GenBank/DDBJ whole genome shotgun (WGS) entry which is preliminary data.</text>
</comment>
<accession>A0A812M8G4</accession>
<evidence type="ECO:0000256" key="1">
    <source>
        <dbReference type="SAM" id="SignalP"/>
    </source>
</evidence>
<feature type="domain" description="DUF8213" evidence="2">
    <location>
        <begin position="96"/>
        <end position="186"/>
    </location>
</feature>
<evidence type="ECO:0000313" key="4">
    <source>
        <dbReference type="Proteomes" id="UP000601435"/>
    </source>
</evidence>
<organism evidence="3 4">
    <name type="scientific">Symbiodinium necroappetens</name>
    <dbReference type="NCBI Taxonomy" id="1628268"/>
    <lineage>
        <taxon>Eukaryota</taxon>
        <taxon>Sar</taxon>
        <taxon>Alveolata</taxon>
        <taxon>Dinophyceae</taxon>
        <taxon>Suessiales</taxon>
        <taxon>Symbiodiniaceae</taxon>
        <taxon>Symbiodinium</taxon>
    </lineage>
</organism>
<feature type="signal peptide" evidence="1">
    <location>
        <begin position="1"/>
        <end position="19"/>
    </location>
</feature>
<keyword evidence="4" id="KW-1185">Reference proteome</keyword>
<dbReference type="EMBL" id="CAJNJA010010686">
    <property type="protein sequence ID" value="CAE7260950.1"/>
    <property type="molecule type" value="Genomic_DNA"/>
</dbReference>
<keyword evidence="1" id="KW-0732">Signal</keyword>
<gene>
    <name evidence="3" type="primary">Catsper1</name>
    <name evidence="3" type="ORF">SNEC2469_LOCUS5956</name>
</gene>
<dbReference type="Pfam" id="PF26641">
    <property type="entry name" value="DUF8213"/>
    <property type="match status" value="1"/>
</dbReference>
<evidence type="ECO:0000259" key="2">
    <source>
        <dbReference type="Pfam" id="PF26641"/>
    </source>
</evidence>
<dbReference type="Proteomes" id="UP000601435">
    <property type="component" value="Unassembled WGS sequence"/>
</dbReference>